<dbReference type="KEGG" id="cput:CONPUDRAFT_150128"/>
<organism evidence="2 3">
    <name type="scientific">Coniophora puteana (strain RWD-64-598)</name>
    <name type="common">Brown rot fungus</name>
    <dbReference type="NCBI Taxonomy" id="741705"/>
    <lineage>
        <taxon>Eukaryota</taxon>
        <taxon>Fungi</taxon>
        <taxon>Dikarya</taxon>
        <taxon>Basidiomycota</taxon>
        <taxon>Agaricomycotina</taxon>
        <taxon>Agaricomycetes</taxon>
        <taxon>Agaricomycetidae</taxon>
        <taxon>Boletales</taxon>
        <taxon>Coniophorineae</taxon>
        <taxon>Coniophoraceae</taxon>
        <taxon>Coniophora</taxon>
    </lineage>
</organism>
<name>A0A5M3N1N8_CONPW</name>
<dbReference type="Proteomes" id="UP000053558">
    <property type="component" value="Unassembled WGS sequence"/>
</dbReference>
<protein>
    <submittedName>
        <fullName evidence="2">Uncharacterized protein</fullName>
    </submittedName>
</protein>
<accession>A0A5M3N1N8</accession>
<dbReference type="GeneID" id="19202656"/>
<sequence>MTADTHANRGINQGNWSQQNPGFQELLNFTAHGGSSRRQSKDKDICYKGHHFYKKGKHT</sequence>
<dbReference type="AlphaFoldDB" id="A0A5M3N1N8"/>
<feature type="compositionally biased region" description="Polar residues" evidence="1">
    <location>
        <begin position="10"/>
        <end position="22"/>
    </location>
</feature>
<evidence type="ECO:0000313" key="2">
    <source>
        <dbReference type="EMBL" id="EIW85312.1"/>
    </source>
</evidence>
<evidence type="ECO:0000313" key="3">
    <source>
        <dbReference type="Proteomes" id="UP000053558"/>
    </source>
</evidence>
<dbReference type="EMBL" id="JH711574">
    <property type="protein sequence ID" value="EIW85312.1"/>
    <property type="molecule type" value="Genomic_DNA"/>
</dbReference>
<feature type="region of interest" description="Disordered" evidence="1">
    <location>
        <begin position="1"/>
        <end position="25"/>
    </location>
</feature>
<proteinExistence type="predicted"/>
<dbReference type="RefSeq" id="XP_007764834.1">
    <property type="nucleotide sequence ID" value="XM_007766644.1"/>
</dbReference>
<comment type="caution">
    <text evidence="2">The sequence shown here is derived from an EMBL/GenBank/DDBJ whole genome shotgun (WGS) entry which is preliminary data.</text>
</comment>
<keyword evidence="3" id="KW-1185">Reference proteome</keyword>
<gene>
    <name evidence="2" type="ORF">CONPUDRAFT_150128</name>
</gene>
<reference evidence="3" key="1">
    <citation type="journal article" date="2012" name="Science">
        <title>The Paleozoic origin of enzymatic lignin decomposition reconstructed from 31 fungal genomes.</title>
        <authorList>
            <person name="Floudas D."/>
            <person name="Binder M."/>
            <person name="Riley R."/>
            <person name="Barry K."/>
            <person name="Blanchette R.A."/>
            <person name="Henrissat B."/>
            <person name="Martinez A.T."/>
            <person name="Otillar R."/>
            <person name="Spatafora J.W."/>
            <person name="Yadav J.S."/>
            <person name="Aerts A."/>
            <person name="Benoit I."/>
            <person name="Boyd A."/>
            <person name="Carlson A."/>
            <person name="Copeland A."/>
            <person name="Coutinho P.M."/>
            <person name="de Vries R.P."/>
            <person name="Ferreira P."/>
            <person name="Findley K."/>
            <person name="Foster B."/>
            <person name="Gaskell J."/>
            <person name="Glotzer D."/>
            <person name="Gorecki P."/>
            <person name="Heitman J."/>
            <person name="Hesse C."/>
            <person name="Hori C."/>
            <person name="Igarashi K."/>
            <person name="Jurgens J.A."/>
            <person name="Kallen N."/>
            <person name="Kersten P."/>
            <person name="Kohler A."/>
            <person name="Kuees U."/>
            <person name="Kumar T.K.A."/>
            <person name="Kuo A."/>
            <person name="LaButti K."/>
            <person name="Larrondo L.F."/>
            <person name="Lindquist E."/>
            <person name="Ling A."/>
            <person name="Lombard V."/>
            <person name="Lucas S."/>
            <person name="Lundell T."/>
            <person name="Martin R."/>
            <person name="McLaughlin D.J."/>
            <person name="Morgenstern I."/>
            <person name="Morin E."/>
            <person name="Murat C."/>
            <person name="Nagy L.G."/>
            <person name="Nolan M."/>
            <person name="Ohm R.A."/>
            <person name="Patyshakuliyeva A."/>
            <person name="Rokas A."/>
            <person name="Ruiz-Duenas F.J."/>
            <person name="Sabat G."/>
            <person name="Salamov A."/>
            <person name="Samejima M."/>
            <person name="Schmutz J."/>
            <person name="Slot J.C."/>
            <person name="St John F."/>
            <person name="Stenlid J."/>
            <person name="Sun H."/>
            <person name="Sun S."/>
            <person name="Syed K."/>
            <person name="Tsang A."/>
            <person name="Wiebenga A."/>
            <person name="Young D."/>
            <person name="Pisabarro A."/>
            <person name="Eastwood D.C."/>
            <person name="Martin F."/>
            <person name="Cullen D."/>
            <person name="Grigoriev I.V."/>
            <person name="Hibbett D.S."/>
        </authorList>
    </citation>
    <scope>NUCLEOTIDE SEQUENCE [LARGE SCALE GENOMIC DNA]</scope>
    <source>
        <strain evidence="3">RWD-64-598 SS2</strain>
    </source>
</reference>
<evidence type="ECO:0000256" key="1">
    <source>
        <dbReference type="SAM" id="MobiDB-lite"/>
    </source>
</evidence>